<dbReference type="EMBL" id="CP053708">
    <property type="protein sequence ID" value="QKE92205.1"/>
    <property type="molecule type" value="Genomic_DNA"/>
</dbReference>
<reference evidence="1 2" key="1">
    <citation type="journal article" date="2014" name="World J. Microbiol. Biotechnol.">
        <title>Biodiversity and physiological characteristics of Antarctic and Arctic lichens-associated bacteria.</title>
        <authorList>
            <person name="Lee Y.M."/>
            <person name="Kim E.H."/>
            <person name="Lee H.K."/>
            <person name="Hong S.G."/>
        </authorList>
    </citation>
    <scope>NUCLEOTIDE SEQUENCE [LARGE SCALE GENOMIC DNA]</scope>
    <source>
        <strain evidence="1 2">PAMC 26569</strain>
    </source>
</reference>
<proteinExistence type="predicted"/>
<keyword evidence="2" id="KW-1185">Reference proteome</keyword>
<accession>A0A6M8HVL4</accession>
<organism evidence="1 2">
    <name type="scientific">Lichenicola cladoniae</name>
    <dbReference type="NCBI Taxonomy" id="1484109"/>
    <lineage>
        <taxon>Bacteria</taxon>
        <taxon>Pseudomonadati</taxon>
        <taxon>Pseudomonadota</taxon>
        <taxon>Alphaproteobacteria</taxon>
        <taxon>Acetobacterales</taxon>
        <taxon>Acetobacteraceae</taxon>
        <taxon>Lichenicola</taxon>
    </lineage>
</organism>
<name>A0A6M8HVL4_9PROT</name>
<evidence type="ECO:0000313" key="2">
    <source>
        <dbReference type="Proteomes" id="UP000500767"/>
    </source>
</evidence>
<gene>
    <name evidence="1" type="ORF">HN018_21140</name>
</gene>
<evidence type="ECO:0000313" key="1">
    <source>
        <dbReference type="EMBL" id="QKE92205.1"/>
    </source>
</evidence>
<dbReference type="AlphaFoldDB" id="A0A6M8HVL4"/>
<dbReference type="Proteomes" id="UP000500767">
    <property type="component" value="Chromosome"/>
</dbReference>
<dbReference type="KEGG" id="lck:HN018_21140"/>
<sequence>MFAEALNIQLLAALDRPDLRVVADRQRVVFDAQLDTGFRADPGGQVVLGAACLGAPRICAFHIRHALELSLLLDAATRPATCIGLPPDLESFDLPILAGLCAARTASRFWLLDAAPADEPPAPDPASWLAVMAADRMPGQEALGVVWGRVRNLQGSSYRLLRAARIGQDDTVVPASVMQRLAACWDLLGPAETLMAQGGDARLAIDPHTGLNHYGCSHRPRPWAITFASSTASSLSERGFGGAEAARKRLAVAALQGRARWALDHEAGQVRQSIADYYGLADPGSSGVVLAASGTDSELIALAMCGLAGRDDRAARPISNILLAPEETGAGVPLAAAGCHFADDTALGQHVVKGGRIDGFAGTTRVLKVAIRGEDGRLLQPDAVDAACIRMVEAEAGEGRTVLLHRLDLSKTGLLAPSEACLEMLQARLGDRLEIVVDACQARLDRRRVQADLARGWMVMITGSKFFTGPPFCGALLLPALHAASLNAAARLPAGLADYGGRPDWPSGATVGAASVLGDQANPGMLLRWQAALAEMQAFARVPDIEARQRTASFIAGVEAAIASSPDVLAVEVPAPSRIDLVLDDAGAAEPGWDQLQTIRSFMVLEPGAGPDLPARRPLDVARARKIYRWLNADVSSVLEPDASDADRALARLLCHIGQPAPVAHDTLGSVMAGALRISVGARLLSGEPSHEGLDSAARMAREIADVRRIIDKIGLLLRHWDMLERLDPEPRFSSDAPLQRRADPGLNI</sequence>
<protein>
    <submittedName>
        <fullName evidence="1">Uncharacterized protein</fullName>
    </submittedName>
</protein>
<dbReference type="RefSeq" id="WP_171836960.1">
    <property type="nucleotide sequence ID" value="NZ_CP053708.1"/>
</dbReference>